<dbReference type="EMBL" id="CP072943">
    <property type="protein sequence ID" value="QTX32109.1"/>
    <property type="molecule type" value="Genomic_DNA"/>
</dbReference>
<evidence type="ECO:0000256" key="1">
    <source>
        <dbReference type="ARBA" id="ARBA00023002"/>
    </source>
</evidence>
<keyword evidence="1" id="KW-0560">Oxidoreductase</keyword>
<dbReference type="GO" id="GO:0005737">
    <property type="term" value="C:cytoplasm"/>
    <property type="evidence" value="ECO:0007669"/>
    <property type="project" value="TreeGrafter"/>
</dbReference>
<evidence type="ECO:0000313" key="3">
    <source>
        <dbReference type="EMBL" id="QTX32109.1"/>
    </source>
</evidence>
<reference evidence="4" key="1">
    <citation type="submission" date="2021-04" db="EMBL/GenBank/DDBJ databases">
        <title>A novel Synergistetes isolate from a pyrite-forming mixed culture.</title>
        <authorList>
            <person name="Bunk B."/>
            <person name="Sproer C."/>
            <person name="Spring S."/>
            <person name="Pester M."/>
        </authorList>
    </citation>
    <scope>NUCLEOTIDE SEQUENCE [LARGE SCALE GENOMIC DNA]</scope>
    <source>
        <strain evidence="4">J.5.4.2-T.3.5.2</strain>
    </source>
</reference>
<dbReference type="InterPro" id="IPR006076">
    <property type="entry name" value="FAD-dep_OxRdtase"/>
</dbReference>
<dbReference type="KEGG" id="aram:KAR29_12485"/>
<organism evidence="3 4">
    <name type="scientific">Aminithiophilus ramosus</name>
    <dbReference type="NCBI Taxonomy" id="3029084"/>
    <lineage>
        <taxon>Bacteria</taxon>
        <taxon>Thermotogati</taxon>
        <taxon>Synergistota</taxon>
        <taxon>Synergistia</taxon>
        <taxon>Synergistales</taxon>
        <taxon>Aminithiophilaceae</taxon>
        <taxon>Aminithiophilus</taxon>
    </lineage>
</organism>
<name>A0A9Q7EVN1_9BACT</name>
<accession>A0A9Q7EVN1</accession>
<evidence type="ECO:0000313" key="4">
    <source>
        <dbReference type="Proteomes" id="UP000671879"/>
    </source>
</evidence>
<feature type="domain" description="FAD dependent oxidoreductase" evidence="2">
    <location>
        <begin position="7"/>
        <end position="371"/>
    </location>
</feature>
<sequence length="391" mass="41976">MNKERADVVVIGGGVIGTSVAYYLAKGGVDVLLVEKGRLGNGSSSGCDGFVIMQSKTPGPHLDMALASEVLYRTLADELEWDIEYRRCGGMIVIEREEEIEAMKIFMAKQRSIGLDVRLLSGDEARELEPALARHIAGATVSDSDAQVNPMQLLFAYAHGAERHGARLRRNAPVTELLHDGKGNVTGVVAAGRTIRAGAVVCCTGVDTAALVAPLGLELPVIPRRGQLLITEPVEPLIGRVMLCARYIAAKYHPELLEGSQDETVRLGVGLALEQTREGGLLIGSTREFAGFDRSNTSLGTWAVAAHATRIVPSLRRIRVVRTFAGLRPYTPDGKAFMGEAPRHRGLFIAAGHEGDGIAYSPITGKTLAERIMTGKSTIDLAPFAVDRFSR</sequence>
<dbReference type="SUPFAM" id="SSF51905">
    <property type="entry name" value="FAD/NAD(P)-binding domain"/>
    <property type="match status" value="1"/>
</dbReference>
<dbReference type="SUPFAM" id="SSF54373">
    <property type="entry name" value="FAD-linked reductases, C-terminal domain"/>
    <property type="match status" value="1"/>
</dbReference>
<dbReference type="AlphaFoldDB" id="A0A9Q7EVN1"/>
<dbReference type="Gene3D" id="3.30.9.10">
    <property type="entry name" value="D-Amino Acid Oxidase, subunit A, domain 2"/>
    <property type="match status" value="1"/>
</dbReference>
<dbReference type="GO" id="GO:0016491">
    <property type="term" value="F:oxidoreductase activity"/>
    <property type="evidence" value="ECO:0007669"/>
    <property type="project" value="UniProtKB-KW"/>
</dbReference>
<dbReference type="PANTHER" id="PTHR13847:SF287">
    <property type="entry name" value="FAD-DEPENDENT OXIDOREDUCTASE DOMAIN-CONTAINING PROTEIN 1"/>
    <property type="match status" value="1"/>
</dbReference>
<dbReference type="Gene3D" id="3.50.50.60">
    <property type="entry name" value="FAD/NAD(P)-binding domain"/>
    <property type="match status" value="1"/>
</dbReference>
<dbReference type="Pfam" id="PF01266">
    <property type="entry name" value="DAO"/>
    <property type="match status" value="1"/>
</dbReference>
<proteinExistence type="predicted"/>
<evidence type="ECO:0000259" key="2">
    <source>
        <dbReference type="Pfam" id="PF01266"/>
    </source>
</evidence>
<dbReference type="Proteomes" id="UP000671879">
    <property type="component" value="Chromosome"/>
</dbReference>
<dbReference type="InterPro" id="IPR036188">
    <property type="entry name" value="FAD/NAD-bd_sf"/>
</dbReference>
<dbReference type="RefSeq" id="WP_274373321.1">
    <property type="nucleotide sequence ID" value="NZ_CP072943.1"/>
</dbReference>
<protein>
    <submittedName>
        <fullName evidence="3">FAD-binding oxidoreductase</fullName>
    </submittedName>
</protein>
<dbReference type="PANTHER" id="PTHR13847">
    <property type="entry name" value="SARCOSINE DEHYDROGENASE-RELATED"/>
    <property type="match status" value="1"/>
</dbReference>
<gene>
    <name evidence="3" type="ORF">KAR29_12485</name>
</gene>
<keyword evidence="4" id="KW-1185">Reference proteome</keyword>